<protein>
    <submittedName>
        <fullName evidence="1">Unannotated protein</fullName>
    </submittedName>
</protein>
<reference evidence="1" key="1">
    <citation type="submission" date="2020-05" db="EMBL/GenBank/DDBJ databases">
        <authorList>
            <person name="Chiriac C."/>
            <person name="Salcher M."/>
            <person name="Ghai R."/>
            <person name="Kavagutti S V."/>
        </authorList>
    </citation>
    <scope>NUCLEOTIDE SEQUENCE</scope>
</reference>
<dbReference type="AlphaFoldDB" id="A0A6J6BLE8"/>
<evidence type="ECO:0000313" key="1">
    <source>
        <dbReference type="EMBL" id="CAB4539970.1"/>
    </source>
</evidence>
<proteinExistence type="predicted"/>
<sequence>MADTTTVLRRTTGGTRTYACKSCHRPTNALPGGGTPRHCSHCGAANMGSTYTFPTTVCMSCGEHHDGEVTIIVRSVNVWQGDQLLNTGSQLAMSFCSLPCMHRVFPSS</sequence>
<gene>
    <name evidence="1" type="ORF">UFOPK1493_00214</name>
</gene>
<dbReference type="EMBL" id="CAEZSR010000004">
    <property type="protein sequence ID" value="CAB4539970.1"/>
    <property type="molecule type" value="Genomic_DNA"/>
</dbReference>
<name>A0A6J6BLE8_9ZZZZ</name>
<accession>A0A6J6BLE8</accession>
<organism evidence="1">
    <name type="scientific">freshwater metagenome</name>
    <dbReference type="NCBI Taxonomy" id="449393"/>
    <lineage>
        <taxon>unclassified sequences</taxon>
        <taxon>metagenomes</taxon>
        <taxon>ecological metagenomes</taxon>
    </lineage>
</organism>